<keyword evidence="1" id="KW-1133">Transmembrane helix</keyword>
<name>A0A2M8KIE4_9BACT</name>
<dbReference type="InterPro" id="IPR050400">
    <property type="entry name" value="Bact_Cytoskel_RodZ"/>
</dbReference>
<gene>
    <name evidence="2" type="ORF">COU85_02345</name>
</gene>
<dbReference type="PANTHER" id="PTHR34475">
    <property type="match status" value="1"/>
</dbReference>
<sequence>MILSTDKLTKSGEVLKNKRQHKGWSADFVAEKLKIRKSLVLAVEQNNFSILPARVYLRGLIKSYCDVLGVPAKKILRQFDREYALFYQGSIDKKIGKRAGRGYFCLANYWRWVWLLLFLLILIFVLVRAEDIFGRPQIQISSPVNELTTTMDTILVQGKIKGAFRHFAINGQPTGVSEDGIFSEEIFLKNGINEIIFTATNLFGKKTENEVKIIKQ</sequence>
<dbReference type="SUPFAM" id="SSF47413">
    <property type="entry name" value="lambda repressor-like DNA-binding domains"/>
    <property type="match status" value="1"/>
</dbReference>
<dbReference type="InterPro" id="IPR013783">
    <property type="entry name" value="Ig-like_fold"/>
</dbReference>
<dbReference type="GO" id="GO:0003677">
    <property type="term" value="F:DNA binding"/>
    <property type="evidence" value="ECO:0007669"/>
    <property type="project" value="InterPro"/>
</dbReference>
<keyword evidence="1" id="KW-0472">Membrane</keyword>
<organism evidence="2 3">
    <name type="scientific">Candidatus Portnoybacteria bacterium CG10_big_fil_rev_8_21_14_0_10_44_7</name>
    <dbReference type="NCBI Taxonomy" id="1974816"/>
    <lineage>
        <taxon>Bacteria</taxon>
        <taxon>Candidatus Portnoyibacteriota</taxon>
    </lineage>
</organism>
<accession>A0A2M8KIE4</accession>
<evidence type="ECO:0000313" key="3">
    <source>
        <dbReference type="Proteomes" id="UP000231086"/>
    </source>
</evidence>
<dbReference type="Proteomes" id="UP000231086">
    <property type="component" value="Unassembled WGS sequence"/>
</dbReference>
<evidence type="ECO:0000313" key="2">
    <source>
        <dbReference type="EMBL" id="PJE59691.1"/>
    </source>
</evidence>
<evidence type="ECO:0000256" key="1">
    <source>
        <dbReference type="SAM" id="Phobius"/>
    </source>
</evidence>
<dbReference type="PANTHER" id="PTHR34475:SF1">
    <property type="entry name" value="CYTOSKELETON PROTEIN RODZ"/>
    <property type="match status" value="1"/>
</dbReference>
<reference evidence="3" key="1">
    <citation type="submission" date="2017-09" db="EMBL/GenBank/DDBJ databases">
        <title>Depth-based differentiation of microbial function through sediment-hosted aquifers and enrichment of novel symbionts in the deep terrestrial subsurface.</title>
        <authorList>
            <person name="Probst A.J."/>
            <person name="Ladd B."/>
            <person name="Jarett J.K."/>
            <person name="Geller-Mcgrath D.E."/>
            <person name="Sieber C.M.K."/>
            <person name="Emerson J.B."/>
            <person name="Anantharaman K."/>
            <person name="Thomas B.C."/>
            <person name="Malmstrom R."/>
            <person name="Stieglmeier M."/>
            <person name="Klingl A."/>
            <person name="Woyke T."/>
            <person name="Ryan C.M."/>
            <person name="Banfield J.F."/>
        </authorList>
    </citation>
    <scope>NUCLEOTIDE SEQUENCE [LARGE SCALE GENOMIC DNA]</scope>
</reference>
<protein>
    <recommendedName>
        <fullName evidence="4">HTH cro/C1-type domain-containing protein</fullName>
    </recommendedName>
</protein>
<dbReference type="Pfam" id="PF13413">
    <property type="entry name" value="HTH_25"/>
    <property type="match status" value="1"/>
</dbReference>
<proteinExistence type="predicted"/>
<dbReference type="CDD" id="cd00093">
    <property type="entry name" value="HTH_XRE"/>
    <property type="match status" value="1"/>
</dbReference>
<evidence type="ECO:0008006" key="4">
    <source>
        <dbReference type="Google" id="ProtNLM"/>
    </source>
</evidence>
<dbReference type="Gene3D" id="1.10.260.40">
    <property type="entry name" value="lambda repressor-like DNA-binding domains"/>
    <property type="match status" value="1"/>
</dbReference>
<dbReference type="Pfam" id="PF09136">
    <property type="entry name" value="Glucodextran_B"/>
    <property type="match status" value="1"/>
</dbReference>
<keyword evidence="1" id="KW-0812">Transmembrane</keyword>
<feature type="transmembrane region" description="Helical" evidence="1">
    <location>
        <begin position="109"/>
        <end position="127"/>
    </location>
</feature>
<dbReference type="AlphaFoldDB" id="A0A2M8KIE4"/>
<dbReference type="EMBL" id="PFEA01000044">
    <property type="protein sequence ID" value="PJE59691.1"/>
    <property type="molecule type" value="Genomic_DNA"/>
</dbReference>
<dbReference type="Gene3D" id="2.60.40.10">
    <property type="entry name" value="Immunoglobulins"/>
    <property type="match status" value="1"/>
</dbReference>
<comment type="caution">
    <text evidence="2">The sequence shown here is derived from an EMBL/GenBank/DDBJ whole genome shotgun (WGS) entry which is preliminary data.</text>
</comment>
<dbReference type="InterPro" id="IPR010982">
    <property type="entry name" value="Lambda_DNA-bd_dom_sf"/>
</dbReference>
<dbReference type="InterPro" id="IPR001387">
    <property type="entry name" value="Cro/C1-type_HTH"/>
</dbReference>